<dbReference type="EC" id="1.14.13.39" evidence="5"/>
<keyword evidence="7" id="KW-0285">Flavoprotein</keyword>
<evidence type="ECO:0000256" key="14">
    <source>
        <dbReference type="ARBA" id="ARBA00023004"/>
    </source>
</evidence>
<dbReference type="GO" id="GO:0005516">
    <property type="term" value="F:calmodulin binding"/>
    <property type="evidence" value="ECO:0007669"/>
    <property type="project" value="UniProtKB-KW"/>
</dbReference>
<comment type="caution">
    <text evidence="16">The sequence shown here is derived from an EMBL/GenBank/DDBJ whole genome shotgun (WGS) entry which is preliminary data.</text>
</comment>
<evidence type="ECO:0000256" key="1">
    <source>
        <dbReference type="ARBA" id="ARBA00001917"/>
    </source>
</evidence>
<dbReference type="InterPro" id="IPR001433">
    <property type="entry name" value="OxRdtase_FAD/NAD-bd"/>
</dbReference>
<dbReference type="Gene3D" id="3.40.50.80">
    <property type="entry name" value="Nucleotide-binding domain of ferredoxin-NADP reductase (FNR) module"/>
    <property type="match status" value="1"/>
</dbReference>
<evidence type="ECO:0000313" key="16">
    <source>
        <dbReference type="EMBL" id="VDH91961.1"/>
    </source>
</evidence>
<dbReference type="InterPro" id="IPR050607">
    <property type="entry name" value="NOS"/>
</dbReference>
<keyword evidence="9" id="KW-0479">Metal-binding</keyword>
<accession>A0A8B6BLP4</accession>
<organism evidence="16 17">
    <name type="scientific">Mytilus galloprovincialis</name>
    <name type="common">Mediterranean mussel</name>
    <dbReference type="NCBI Taxonomy" id="29158"/>
    <lineage>
        <taxon>Eukaryota</taxon>
        <taxon>Metazoa</taxon>
        <taxon>Spiralia</taxon>
        <taxon>Lophotrochozoa</taxon>
        <taxon>Mollusca</taxon>
        <taxon>Bivalvia</taxon>
        <taxon>Autobranchia</taxon>
        <taxon>Pteriomorphia</taxon>
        <taxon>Mytilida</taxon>
        <taxon>Mytiloidea</taxon>
        <taxon>Mytilidae</taxon>
        <taxon>Mytilinae</taxon>
        <taxon>Mytilus</taxon>
    </lineage>
</organism>
<dbReference type="OrthoDB" id="1688044at2759"/>
<evidence type="ECO:0000256" key="5">
    <source>
        <dbReference type="ARBA" id="ARBA00012989"/>
    </source>
</evidence>
<keyword evidence="10" id="KW-0274">FAD</keyword>
<dbReference type="GO" id="GO:0006809">
    <property type="term" value="P:nitric oxide biosynthetic process"/>
    <property type="evidence" value="ECO:0007669"/>
    <property type="project" value="TreeGrafter"/>
</dbReference>
<keyword evidence="13 16" id="KW-0560">Oxidoreductase</keyword>
<dbReference type="PROSITE" id="PS51384">
    <property type="entry name" value="FAD_FR"/>
    <property type="match status" value="1"/>
</dbReference>
<keyword evidence="14" id="KW-0408">Iron</keyword>
<feature type="domain" description="FAD-binding FR-type" evidence="15">
    <location>
        <begin position="30"/>
        <end position="174"/>
    </location>
</feature>
<comment type="cofactor">
    <cofactor evidence="3">
        <name>FAD</name>
        <dbReference type="ChEBI" id="CHEBI:57692"/>
    </cofactor>
</comment>
<keyword evidence="8" id="KW-0288">FMN</keyword>
<dbReference type="Proteomes" id="UP000596742">
    <property type="component" value="Unassembled WGS sequence"/>
</dbReference>
<evidence type="ECO:0000256" key="9">
    <source>
        <dbReference type="ARBA" id="ARBA00022723"/>
    </source>
</evidence>
<dbReference type="FunFam" id="3.40.50.80:FF:000003">
    <property type="entry name" value="Nitric oxide synthase"/>
    <property type="match status" value="1"/>
</dbReference>
<dbReference type="Pfam" id="PF00175">
    <property type="entry name" value="NAD_binding_1"/>
    <property type="match status" value="1"/>
</dbReference>
<evidence type="ECO:0000256" key="11">
    <source>
        <dbReference type="ARBA" id="ARBA00022857"/>
    </source>
</evidence>
<dbReference type="PANTHER" id="PTHR43410:SF1">
    <property type="entry name" value="NITRIC OXIDE SYNTHASE"/>
    <property type="match status" value="1"/>
</dbReference>
<evidence type="ECO:0000256" key="3">
    <source>
        <dbReference type="ARBA" id="ARBA00001974"/>
    </source>
</evidence>
<evidence type="ECO:0000256" key="6">
    <source>
        <dbReference type="ARBA" id="ARBA00022617"/>
    </source>
</evidence>
<evidence type="ECO:0000256" key="13">
    <source>
        <dbReference type="ARBA" id="ARBA00023002"/>
    </source>
</evidence>
<reference evidence="16" key="1">
    <citation type="submission" date="2018-11" db="EMBL/GenBank/DDBJ databases">
        <authorList>
            <person name="Alioto T."/>
            <person name="Alioto T."/>
        </authorList>
    </citation>
    <scope>NUCLEOTIDE SEQUENCE</scope>
</reference>
<name>A0A8B6BLP4_MYTGA</name>
<evidence type="ECO:0000256" key="7">
    <source>
        <dbReference type="ARBA" id="ARBA00022630"/>
    </source>
</evidence>
<comment type="cofactor">
    <cofactor evidence="2">
        <name>heme b</name>
        <dbReference type="ChEBI" id="CHEBI:60344"/>
    </cofactor>
</comment>
<evidence type="ECO:0000256" key="10">
    <source>
        <dbReference type="ARBA" id="ARBA00022827"/>
    </source>
</evidence>
<evidence type="ECO:0000256" key="8">
    <source>
        <dbReference type="ARBA" id="ARBA00022643"/>
    </source>
</evidence>
<dbReference type="Pfam" id="PF00667">
    <property type="entry name" value="FAD_binding_1"/>
    <property type="match status" value="1"/>
</dbReference>
<evidence type="ECO:0000256" key="4">
    <source>
        <dbReference type="ARBA" id="ARBA00006267"/>
    </source>
</evidence>
<dbReference type="InterPro" id="IPR017938">
    <property type="entry name" value="Riboflavin_synthase-like_b-brl"/>
</dbReference>
<dbReference type="Gene3D" id="2.40.30.10">
    <property type="entry name" value="Translation factors"/>
    <property type="match status" value="1"/>
</dbReference>
<dbReference type="InterPro" id="IPR001709">
    <property type="entry name" value="Flavoprot_Pyr_Nucl_cyt_Rdtase"/>
</dbReference>
<keyword evidence="6" id="KW-0349">Heme</keyword>
<dbReference type="SUPFAM" id="SSF63380">
    <property type="entry name" value="Riboflavin synthase domain-like"/>
    <property type="match status" value="1"/>
</dbReference>
<evidence type="ECO:0000313" key="17">
    <source>
        <dbReference type="Proteomes" id="UP000596742"/>
    </source>
</evidence>
<comment type="cofactor">
    <cofactor evidence="1">
        <name>FMN</name>
        <dbReference type="ChEBI" id="CHEBI:58210"/>
    </cofactor>
</comment>
<protein>
    <recommendedName>
        <fullName evidence="5">nitric-oxide synthase (NADPH)</fullName>
        <ecNumber evidence="5">1.14.13.39</ecNumber>
    </recommendedName>
</protein>
<dbReference type="PANTHER" id="PTHR43410">
    <property type="entry name" value="NITRIC OXIDE SYNTHASE OXYGENASE"/>
    <property type="match status" value="1"/>
</dbReference>
<dbReference type="InterPro" id="IPR039261">
    <property type="entry name" value="FNR_nucleotide-bd"/>
</dbReference>
<keyword evidence="12" id="KW-0112">Calmodulin-binding</keyword>
<dbReference type="EMBL" id="UYJE01000284">
    <property type="protein sequence ID" value="VDH91961.1"/>
    <property type="molecule type" value="Genomic_DNA"/>
</dbReference>
<comment type="similarity">
    <text evidence="4">Belongs to the NOS family.</text>
</comment>
<keyword evidence="11" id="KW-0521">NADP</keyword>
<feature type="non-terminal residue" evidence="16">
    <location>
        <position position="1"/>
    </location>
</feature>
<keyword evidence="17" id="KW-1185">Reference proteome</keyword>
<dbReference type="InterPro" id="IPR017927">
    <property type="entry name" value="FAD-bd_FR_type"/>
</dbReference>
<sequence>NHDSWNDWGRYPPCTLTDMLTRYLDISSPPSQELLNILSSQAVKTEEKFKIKRLVNVRKFEVLDIKIKANTRIFDEWKNDGKPTILDVLKQFSSIQLTPAFLISQLPLLLPRYYSISSSLDAAPGEIHVTADVLEYQTPDGIKHQGVCSNWLNNLEIGEEIYCNVRKAPLFHLPNDQSVPIIMVGPGTGIAPFRGFWMQRKADIEHELTSRNKRNHSFGEMYLYFGCHNTTADNIYRDEIRQCEKEKILTKCFFAFSREPGIKKTYVQDLIKRNGRDIYKMIVKENGHFYICGSIQMASDVKKMLRHVIQSWGKKSESQVDEYIDKMKDENRLHEDIFGIAVKKLKERTKTAELKQNRTPRMSFFKET</sequence>
<gene>
    <name evidence="16" type="ORF">MGAL_10B014955</name>
</gene>
<evidence type="ECO:0000256" key="2">
    <source>
        <dbReference type="ARBA" id="ARBA00001970"/>
    </source>
</evidence>
<dbReference type="InterPro" id="IPR003097">
    <property type="entry name" value="CysJ-like_FAD-binding"/>
</dbReference>
<dbReference type="GO" id="GO:0046872">
    <property type="term" value="F:metal ion binding"/>
    <property type="evidence" value="ECO:0007669"/>
    <property type="project" value="UniProtKB-KW"/>
</dbReference>
<dbReference type="AlphaFoldDB" id="A0A8B6BLP4"/>
<proteinExistence type="inferred from homology"/>
<dbReference type="SUPFAM" id="SSF52343">
    <property type="entry name" value="Ferredoxin reductase-like, C-terminal NADP-linked domain"/>
    <property type="match status" value="1"/>
</dbReference>
<dbReference type="Gene3D" id="1.20.990.10">
    <property type="entry name" value="NADPH-cytochrome p450 Reductase, Chain A, domain 3"/>
    <property type="match status" value="1"/>
</dbReference>
<dbReference type="GO" id="GO:0004517">
    <property type="term" value="F:nitric-oxide synthase activity"/>
    <property type="evidence" value="ECO:0007669"/>
    <property type="project" value="UniProtKB-EC"/>
</dbReference>
<evidence type="ECO:0000259" key="15">
    <source>
        <dbReference type="PROSITE" id="PS51384"/>
    </source>
</evidence>
<evidence type="ECO:0000256" key="12">
    <source>
        <dbReference type="ARBA" id="ARBA00022860"/>
    </source>
</evidence>
<dbReference type="InterPro" id="IPR023173">
    <property type="entry name" value="NADPH_Cyt_P450_Rdtase_alpha"/>
</dbReference>
<dbReference type="PRINTS" id="PR00371">
    <property type="entry name" value="FPNCR"/>
</dbReference>